<dbReference type="Proteomes" id="UP000001940">
    <property type="component" value="Chromosome X"/>
</dbReference>
<dbReference type="Pfam" id="PF07735">
    <property type="entry name" value="FBA_2"/>
    <property type="match status" value="1"/>
</dbReference>
<feature type="domain" description="F-box" evidence="2">
    <location>
        <begin position="42"/>
        <end position="86"/>
    </location>
</feature>
<dbReference type="HOGENOM" id="CLU_049370_1_0_1"/>
<dbReference type="AGR" id="WB:WBGene00044567"/>
<keyword evidence="1" id="KW-0472">Membrane</keyword>
<dbReference type="PANTHER" id="PTHR21503">
    <property type="entry name" value="F-BOX-CONTAINING HYPOTHETICAL PROTEIN C.ELEGANS"/>
    <property type="match status" value="1"/>
</dbReference>
<dbReference type="KEGG" id="cel:CELE_C46C11.4"/>
<keyword evidence="1" id="KW-0812">Transmembrane</keyword>
<accession>Q4R178</accession>
<dbReference type="RefSeq" id="NP_001033535.2">
    <property type="nucleotide sequence ID" value="NM_001038446.4"/>
</dbReference>
<dbReference type="WormBase" id="C46C11.4">
    <property type="protein sequence ID" value="CE45782"/>
    <property type="gene ID" value="WBGene00044567"/>
</dbReference>
<dbReference type="InterPro" id="IPR001810">
    <property type="entry name" value="F-box_dom"/>
</dbReference>
<dbReference type="UCSC" id="C46C11.4">
    <property type="organism name" value="c. elegans"/>
</dbReference>
<dbReference type="OrthoDB" id="10683864at2759"/>
<dbReference type="FunCoup" id="Q4R178">
    <property type="interactions" value="107"/>
</dbReference>
<dbReference type="InParanoid" id="Q4R178"/>
<dbReference type="PANTHER" id="PTHR21503:SF8">
    <property type="entry name" value="F-BOX ASSOCIATED DOMAIN-CONTAINING PROTEIN-RELATED"/>
    <property type="match status" value="1"/>
</dbReference>
<dbReference type="PROSITE" id="PS50181">
    <property type="entry name" value="FBOX"/>
    <property type="match status" value="1"/>
</dbReference>
<dbReference type="EMBL" id="BX284606">
    <property type="protein sequence ID" value="CCD67462.1"/>
    <property type="molecule type" value="Genomic_DNA"/>
</dbReference>
<accession>G4S808</accession>
<dbReference type="AlphaFoldDB" id="Q4R178"/>
<proteinExistence type="predicted"/>
<dbReference type="PaxDb" id="6239-C46C11.4"/>
<sequence length="398" mass="47779">MLAELLLLMVYVGVGQLIFYLIRRACWKAYCFIRRQIFPGNPLEILQLPHRAFREVVLQMNLLEVLALSFTSKKSLLKVQQVERKLYRLMIQNCQLYYHGRRSLFEKINFFLRMRCVHKPRKIIALDSEHNLKQYLKRLERQTGDTSHWMINPISVWELFFSIFELQSFGIECIQYRKKYQLIATMDYFFKLFSIQQLHLHFDYDLISDESFADHPLFRECHYLEIHGKNNALSNQDMITLNHRFPLKSVFHAWCELADDFDYQLLRNIPRLKVVYGEKITIQDLMNMECEEIHLWLNKLTLRDINMFIRHWLAGNLPNFRILQLHAFESALPWGEALNGINDKVRNLTRQPRIYKSDQYDLDCTKRVDVVRDDGRISTLCSMDFSLYFVVWNEDVQN</sequence>
<dbReference type="STRING" id="6239.C46C11.4.1"/>
<keyword evidence="1" id="KW-1133">Transmembrane helix</keyword>
<evidence type="ECO:0000313" key="3">
    <source>
        <dbReference type="EMBL" id="CCD67462.1"/>
    </source>
</evidence>
<evidence type="ECO:0000256" key="1">
    <source>
        <dbReference type="SAM" id="Phobius"/>
    </source>
</evidence>
<protein>
    <submittedName>
        <fullName evidence="3">F-box domain-containing protein</fullName>
    </submittedName>
</protein>
<dbReference type="Bgee" id="WBGene00044567">
    <property type="expression patterns" value="Expressed in embryo and 3 other cell types or tissues"/>
</dbReference>
<reference evidence="3 4" key="1">
    <citation type="journal article" date="1998" name="Science">
        <title>Genome sequence of the nematode C. elegans: a platform for investigating biology.</title>
        <authorList>
            <consortium name="The C. elegans sequencing consortium"/>
            <person name="Sulson J.E."/>
            <person name="Waterston R."/>
        </authorList>
    </citation>
    <scope>NUCLEOTIDE SEQUENCE [LARGE SCALE GENOMIC DNA]</scope>
    <source>
        <strain evidence="3 4">Bristol N2</strain>
    </source>
</reference>
<organism evidence="3 4">
    <name type="scientific">Caenorhabditis elegans</name>
    <dbReference type="NCBI Taxonomy" id="6239"/>
    <lineage>
        <taxon>Eukaryota</taxon>
        <taxon>Metazoa</taxon>
        <taxon>Ecdysozoa</taxon>
        <taxon>Nematoda</taxon>
        <taxon>Chromadorea</taxon>
        <taxon>Rhabditida</taxon>
        <taxon>Rhabditina</taxon>
        <taxon>Rhabditomorpha</taxon>
        <taxon>Rhabditoidea</taxon>
        <taxon>Rhabditidae</taxon>
        <taxon>Peloderinae</taxon>
        <taxon>Caenorhabditis</taxon>
    </lineage>
</organism>
<feature type="transmembrane region" description="Helical" evidence="1">
    <location>
        <begin position="6"/>
        <end position="26"/>
    </location>
</feature>
<name>Q4R178_CAEEL</name>
<evidence type="ECO:0000259" key="2">
    <source>
        <dbReference type="PROSITE" id="PS50181"/>
    </source>
</evidence>
<dbReference type="GeneID" id="3896883"/>
<dbReference type="InterPro" id="IPR012885">
    <property type="entry name" value="F-box_Sdz-33"/>
</dbReference>
<dbReference type="OMA" id="ECHYLEI"/>
<evidence type="ECO:0000313" key="5">
    <source>
        <dbReference type="WormBase" id="C46C11.4"/>
    </source>
</evidence>
<dbReference type="PhylomeDB" id="Q4R178"/>
<keyword evidence="4" id="KW-1185">Reference proteome</keyword>
<evidence type="ECO:0000313" key="4">
    <source>
        <dbReference type="Proteomes" id="UP000001940"/>
    </source>
</evidence>
<gene>
    <name evidence="3 5" type="ORF">C46C11.4</name>
    <name evidence="3" type="ORF">CELE_C46C11.4</name>
</gene>
<dbReference type="CTD" id="3896883"/>